<reference evidence="3" key="2">
    <citation type="submission" date="2022-02" db="EMBL/GenBank/DDBJ databases">
        <authorList>
            <person name="Elcheninov A.G."/>
            <person name="Sorokin D.Y."/>
            <person name="Kublanov I.V."/>
        </authorList>
    </citation>
    <scope>NUCLEOTIDE SEQUENCE</scope>
    <source>
        <strain evidence="3">AArc-St2</strain>
    </source>
</reference>
<dbReference type="Pfam" id="PF19119">
    <property type="entry name" value="DUF5803"/>
    <property type="match status" value="1"/>
</dbReference>
<evidence type="ECO:0000313" key="4">
    <source>
        <dbReference type="Proteomes" id="UP001203207"/>
    </source>
</evidence>
<keyword evidence="2" id="KW-0812">Transmembrane</keyword>
<dbReference type="RefSeq" id="WP_250584452.1">
    <property type="nucleotide sequence ID" value="NZ_JAKRVX010000003.1"/>
</dbReference>
<accession>A0AAE3FYI5</accession>
<feature type="compositionally biased region" description="Acidic residues" evidence="1">
    <location>
        <begin position="235"/>
        <end position="246"/>
    </location>
</feature>
<evidence type="ECO:0000256" key="2">
    <source>
        <dbReference type="SAM" id="Phobius"/>
    </source>
</evidence>
<evidence type="ECO:0000256" key="1">
    <source>
        <dbReference type="SAM" id="MobiDB-lite"/>
    </source>
</evidence>
<protein>
    <submittedName>
        <fullName evidence="3">DUF5803 family protein</fullName>
    </submittedName>
</protein>
<dbReference type="Proteomes" id="UP001203207">
    <property type="component" value="Unassembled WGS sequence"/>
</dbReference>
<dbReference type="InterPro" id="IPR043826">
    <property type="entry name" value="DUF5803"/>
</dbReference>
<comment type="caution">
    <text evidence="3">The sequence shown here is derived from an EMBL/GenBank/DDBJ whole genome shotgun (WGS) entry which is preliminary data.</text>
</comment>
<proteinExistence type="predicted"/>
<keyword evidence="2" id="KW-1133">Transmembrane helix</keyword>
<feature type="transmembrane region" description="Helical" evidence="2">
    <location>
        <begin position="193"/>
        <end position="212"/>
    </location>
</feature>
<name>A0AAE3FYI5_9EURY</name>
<keyword evidence="4" id="KW-1185">Reference proteome</keyword>
<sequence length="253" mass="27645">MAVTAGCLAWATGGGDVSQEALDREPAEEYNWDTDRDAHITVHGSSFQAVYAVEAGETLRLYRPETWGTEGPLDISAVQYRYDNGTVVNGTTMVAHGGEVDQTTDEVFLTVPDEDGQLGISASAVPRRFSTPAYVSGSYEVVLPPGHSIDFFLFSNVVPRSYEAEEIDGQLHLYWEDVSGGSVVVQSYLERDLYIFGGIVVLLIIIGAVGLTHYRRKIDELHEARLAMGLGVNEPDAEDESDDGDEDDRKPPN</sequence>
<feature type="region of interest" description="Disordered" evidence="1">
    <location>
        <begin position="232"/>
        <end position="253"/>
    </location>
</feature>
<organism evidence="3 4">
    <name type="scientific">Natronocalculus amylovorans</name>
    <dbReference type="NCBI Taxonomy" id="2917812"/>
    <lineage>
        <taxon>Archaea</taxon>
        <taxon>Methanobacteriati</taxon>
        <taxon>Methanobacteriota</taxon>
        <taxon>Stenosarchaea group</taxon>
        <taxon>Halobacteria</taxon>
        <taxon>Halobacteriales</taxon>
        <taxon>Haloferacaceae</taxon>
        <taxon>Natronocalculus</taxon>
    </lineage>
</organism>
<dbReference type="EMBL" id="JAKRVX010000003">
    <property type="protein sequence ID" value="MCL9817383.1"/>
    <property type="molecule type" value="Genomic_DNA"/>
</dbReference>
<dbReference type="AlphaFoldDB" id="A0AAE3FYI5"/>
<reference evidence="3" key="1">
    <citation type="journal article" date="2022" name="Syst. Appl. Microbiol.">
        <title>Natronocalculus amylovorans gen. nov., sp. nov., and Natranaeroarchaeum aerophilus sp. nov., dominant culturable amylolytic natronoarchaea from hypersaline soda lakes in southwestern Siberia.</title>
        <authorList>
            <person name="Sorokin D.Y."/>
            <person name="Elcheninov A.G."/>
            <person name="Khizhniak T.V."/>
            <person name="Koenen M."/>
            <person name="Bale N.J."/>
            <person name="Damste J.S.S."/>
            <person name="Kublanov I.V."/>
        </authorList>
    </citation>
    <scope>NUCLEOTIDE SEQUENCE</scope>
    <source>
        <strain evidence="3">AArc-St2</strain>
    </source>
</reference>
<keyword evidence="2" id="KW-0472">Membrane</keyword>
<gene>
    <name evidence="3" type="ORF">AArcSt2_10555</name>
</gene>
<evidence type="ECO:0000313" key="3">
    <source>
        <dbReference type="EMBL" id="MCL9817383.1"/>
    </source>
</evidence>